<evidence type="ECO:0000313" key="3">
    <source>
        <dbReference type="Proteomes" id="UP001597441"/>
    </source>
</evidence>
<dbReference type="Proteomes" id="UP001597441">
    <property type="component" value="Unassembled WGS sequence"/>
</dbReference>
<evidence type="ECO:0000256" key="1">
    <source>
        <dbReference type="SAM" id="SignalP"/>
    </source>
</evidence>
<feature type="signal peptide" evidence="1">
    <location>
        <begin position="1"/>
        <end position="23"/>
    </location>
</feature>
<reference evidence="3" key="1">
    <citation type="journal article" date="2019" name="Int. J. Syst. Evol. Microbiol.">
        <title>The Global Catalogue of Microorganisms (GCM) 10K type strain sequencing project: providing services to taxonomists for standard genome sequencing and annotation.</title>
        <authorList>
            <consortium name="The Broad Institute Genomics Platform"/>
            <consortium name="The Broad Institute Genome Sequencing Center for Infectious Disease"/>
            <person name="Wu L."/>
            <person name="Ma J."/>
        </authorList>
    </citation>
    <scope>NUCLEOTIDE SEQUENCE [LARGE SCALE GENOMIC DNA]</scope>
    <source>
        <strain evidence="3">KCTC 42903</strain>
    </source>
</reference>
<dbReference type="RefSeq" id="WP_388017904.1">
    <property type="nucleotide sequence ID" value="NZ_JBHUDT010000003.1"/>
</dbReference>
<dbReference type="SUPFAM" id="SSF56935">
    <property type="entry name" value="Porins"/>
    <property type="match status" value="1"/>
</dbReference>
<proteinExistence type="predicted"/>
<evidence type="ECO:0008006" key="4">
    <source>
        <dbReference type="Google" id="ProtNLM"/>
    </source>
</evidence>
<sequence length="413" mass="45131">MKKGFLMLMVLAVSLATFSTVEAQEATEKEKDFTVKWNGYVKGDYILDTRRLNDTREGQYIVIPLGEDLDANGDDRNAEFGYNSFAIESRLKASFTGPDFLGMKTAGVIEAHFFGANGADINSLGLRHAFFTLSNDKVEWLFGQYWHPTFVTNVSPGTHAFNAGVPYQPFNRSPQIRFSTKGNVRFTAALLTERDFTTASGRDDGYGGAAVRFAGIPTLHAQLQFGSDDNFVGGFGTTLKTVDLNDRLNGQLAENDNITSLSFMAYAKAQLSESVTWKVYGQYGGNTTEQLMFGGYGREANGDLLDSKVLSAWTEFSGKFNNELAWGLFAGYTKDGGFGEDNVSVITSSGVENSYRISPRLDYTVGKVRLGVELGYTTAQYASGIDANGGDLITTGIDEVGNFRSAFSATFFF</sequence>
<name>A0ABW5JRQ8_9FLAO</name>
<protein>
    <recommendedName>
        <fullName evidence="4">Porin</fullName>
    </recommendedName>
</protein>
<organism evidence="2 3">
    <name type="scientific">Gelatiniphilus marinus</name>
    <dbReference type="NCBI Taxonomy" id="1759464"/>
    <lineage>
        <taxon>Bacteria</taxon>
        <taxon>Pseudomonadati</taxon>
        <taxon>Bacteroidota</taxon>
        <taxon>Flavobacteriia</taxon>
        <taxon>Flavobacteriales</taxon>
        <taxon>Flavobacteriaceae</taxon>
        <taxon>Gelatiniphilus</taxon>
    </lineage>
</organism>
<keyword evidence="3" id="KW-1185">Reference proteome</keyword>
<keyword evidence="1" id="KW-0732">Signal</keyword>
<dbReference type="EMBL" id="JBHULK010000003">
    <property type="protein sequence ID" value="MFD2535439.1"/>
    <property type="molecule type" value="Genomic_DNA"/>
</dbReference>
<evidence type="ECO:0000313" key="2">
    <source>
        <dbReference type="EMBL" id="MFD2535439.1"/>
    </source>
</evidence>
<accession>A0ABW5JRQ8</accession>
<comment type="caution">
    <text evidence="2">The sequence shown here is derived from an EMBL/GenBank/DDBJ whole genome shotgun (WGS) entry which is preliminary data.</text>
</comment>
<feature type="chain" id="PRO_5046322980" description="Porin" evidence="1">
    <location>
        <begin position="24"/>
        <end position="413"/>
    </location>
</feature>
<gene>
    <name evidence="2" type="ORF">ACFSQS_10035</name>
</gene>